<organism evidence="5 6">
    <name type="scientific">Nibribacter koreensis</name>
    <dbReference type="NCBI Taxonomy" id="1084519"/>
    <lineage>
        <taxon>Bacteria</taxon>
        <taxon>Pseudomonadati</taxon>
        <taxon>Bacteroidota</taxon>
        <taxon>Cytophagia</taxon>
        <taxon>Cytophagales</taxon>
        <taxon>Hymenobacteraceae</taxon>
        <taxon>Nibribacter</taxon>
    </lineage>
</organism>
<proteinExistence type="predicted"/>
<dbReference type="PROSITE" id="PS50005">
    <property type="entry name" value="TPR"/>
    <property type="match status" value="1"/>
</dbReference>
<feature type="domain" description="OmpA-like" evidence="4">
    <location>
        <begin position="580"/>
        <end position="691"/>
    </location>
</feature>
<keyword evidence="3" id="KW-0732">Signal</keyword>
<dbReference type="Gene3D" id="1.25.40.10">
    <property type="entry name" value="Tetratricopeptide repeat domain"/>
    <property type="match status" value="1"/>
</dbReference>
<dbReference type="InterPro" id="IPR036737">
    <property type="entry name" value="OmpA-like_sf"/>
</dbReference>
<dbReference type="SMART" id="SM00028">
    <property type="entry name" value="TPR"/>
    <property type="match status" value="2"/>
</dbReference>
<keyword evidence="6" id="KW-1185">Reference proteome</keyword>
<evidence type="ECO:0000313" key="5">
    <source>
        <dbReference type="EMBL" id="GAA4296224.1"/>
    </source>
</evidence>
<dbReference type="PROSITE" id="PS51123">
    <property type="entry name" value="OMPA_2"/>
    <property type="match status" value="1"/>
</dbReference>
<dbReference type="Gene3D" id="2.120.10.30">
    <property type="entry name" value="TolB, C-terminal domain"/>
    <property type="match status" value="1"/>
</dbReference>
<name>A0ABP8F6H0_9BACT</name>
<dbReference type="SUPFAM" id="SSF48452">
    <property type="entry name" value="TPR-like"/>
    <property type="match status" value="1"/>
</dbReference>
<keyword evidence="2" id="KW-0472">Membrane</keyword>
<feature type="chain" id="PRO_5045828144" evidence="3">
    <location>
        <begin position="22"/>
        <end position="691"/>
    </location>
</feature>
<dbReference type="CDD" id="cd07185">
    <property type="entry name" value="OmpA_C-like"/>
    <property type="match status" value="1"/>
</dbReference>
<dbReference type="Proteomes" id="UP001501844">
    <property type="component" value="Unassembled WGS sequence"/>
</dbReference>
<comment type="caution">
    <text evidence="5">The sequence shown here is derived from an EMBL/GenBank/DDBJ whole genome shotgun (WGS) entry which is preliminary data.</text>
</comment>
<sequence length="691" mass="76556">MDMKKLALLLGCSLSVSLAMAQNVEFVKENFAQNKDGFKEAKKRLDEGNDIFAATSKKTDDTYRQKFYKDAVAPYLDAYALNPNNALLNYRLGVAYLFTDQKAKALPYLEKAKKLNPSVDPELSFYLARAYQMNMEWQKAVTDYKKYLATLSTDKGRAKVDVVNKYIRESLSGEKLEKKPVRVFFDKAGETINSRFADTQPVVNADETVMLFSSRRAVLAEGKTQPDKDKPLQDDIYISTKVNGQWTPAKPLDKHINTDKNEVVVAISPDGQRFLFTGDENDGNLYECVLKGNEWSKPDELPKEINSSARESSATYSYDGKTLYFVSDRANGIGKGDIYFVVLDAKGNWGKAVSAGPKINTAYDEGAVFMLPDGKTLYFSSEGHNSMGGYDIFKSVLENGQWSEPENLGYPVNTPEDDKFLTLTANGRYGYMASSRLDKSQGESDIYRLTFIGAEKHMVLNTSDDLIASTSMQVPQPVSMPVLDLKTPQTILVQGIILDAKTKKPLEAKVEVIDNLRKEVVTTFTSNSATGHYLVTLPAGKNYGLAIKRDDYIFHSSHFNVPATAGFKQVNQPVQLQPLEAGGVLPLHNIFFEEGKAALLPEATYELKGLVALLNDKKSLRVEVAGLPQSQDATQSLAESRAKAVLDYLVANGINAKRLQSKGYALADATATPEKILPVEDYGLEIRFLAK</sequence>
<dbReference type="SUPFAM" id="SSF82171">
    <property type="entry name" value="DPP6 N-terminal domain-like"/>
    <property type="match status" value="1"/>
</dbReference>
<feature type="signal peptide" evidence="3">
    <location>
        <begin position="1"/>
        <end position="21"/>
    </location>
</feature>
<dbReference type="Gene3D" id="3.30.1330.60">
    <property type="entry name" value="OmpA-like domain"/>
    <property type="match status" value="1"/>
</dbReference>
<accession>A0ABP8F6H0</accession>
<dbReference type="InterPro" id="IPR011990">
    <property type="entry name" value="TPR-like_helical_dom_sf"/>
</dbReference>
<dbReference type="EMBL" id="BAABGX010000001">
    <property type="protein sequence ID" value="GAA4296224.1"/>
    <property type="molecule type" value="Genomic_DNA"/>
</dbReference>
<dbReference type="Pfam" id="PF00691">
    <property type="entry name" value="OmpA"/>
    <property type="match status" value="1"/>
</dbReference>
<evidence type="ECO:0000256" key="2">
    <source>
        <dbReference type="PROSITE-ProRule" id="PRU00473"/>
    </source>
</evidence>
<evidence type="ECO:0000313" key="6">
    <source>
        <dbReference type="Proteomes" id="UP001501844"/>
    </source>
</evidence>
<gene>
    <name evidence="5" type="ORF">GCM10023183_02870</name>
</gene>
<dbReference type="InterPro" id="IPR019734">
    <property type="entry name" value="TPR_rpt"/>
</dbReference>
<evidence type="ECO:0000256" key="3">
    <source>
        <dbReference type="SAM" id="SignalP"/>
    </source>
</evidence>
<evidence type="ECO:0000259" key="4">
    <source>
        <dbReference type="PROSITE" id="PS51123"/>
    </source>
</evidence>
<dbReference type="Pfam" id="PF07676">
    <property type="entry name" value="PD40"/>
    <property type="match status" value="3"/>
</dbReference>
<evidence type="ECO:0000256" key="1">
    <source>
        <dbReference type="PROSITE-ProRule" id="PRU00339"/>
    </source>
</evidence>
<protein>
    <submittedName>
        <fullName evidence="5">OmpA family protein</fullName>
    </submittedName>
</protein>
<dbReference type="InterPro" id="IPR006665">
    <property type="entry name" value="OmpA-like"/>
</dbReference>
<reference evidence="6" key="1">
    <citation type="journal article" date="2019" name="Int. J. Syst. Evol. Microbiol.">
        <title>The Global Catalogue of Microorganisms (GCM) 10K type strain sequencing project: providing services to taxonomists for standard genome sequencing and annotation.</title>
        <authorList>
            <consortium name="The Broad Institute Genomics Platform"/>
            <consortium name="The Broad Institute Genome Sequencing Center for Infectious Disease"/>
            <person name="Wu L."/>
            <person name="Ma J."/>
        </authorList>
    </citation>
    <scope>NUCLEOTIDE SEQUENCE [LARGE SCALE GENOMIC DNA]</scope>
    <source>
        <strain evidence="6">JCM 17917</strain>
    </source>
</reference>
<dbReference type="InterPro" id="IPR011659">
    <property type="entry name" value="WD40"/>
</dbReference>
<dbReference type="InterPro" id="IPR011042">
    <property type="entry name" value="6-blade_b-propeller_TolB-like"/>
</dbReference>
<feature type="repeat" description="TPR" evidence="1">
    <location>
        <begin position="86"/>
        <end position="119"/>
    </location>
</feature>
<dbReference type="SUPFAM" id="SSF103088">
    <property type="entry name" value="OmpA-like"/>
    <property type="match status" value="1"/>
</dbReference>
<keyword evidence="1" id="KW-0802">TPR repeat</keyword>